<dbReference type="EMBL" id="OUUY01000113">
    <property type="protein sequence ID" value="SPQ01663.1"/>
    <property type="molecule type" value="Genomic_DNA"/>
</dbReference>
<evidence type="ECO:0008006" key="4">
    <source>
        <dbReference type="Google" id="ProtNLM"/>
    </source>
</evidence>
<proteinExistence type="predicted"/>
<dbReference type="AlphaFoldDB" id="A0A2U3QJS0"/>
<accession>A0A2U3QJS0</accession>
<dbReference type="Gene3D" id="1.20.950.20">
    <property type="entry name" value="Transmembrane di-heme cytochromes, Chain C"/>
    <property type="match status" value="1"/>
</dbReference>
<keyword evidence="1" id="KW-0812">Transmembrane</keyword>
<feature type="transmembrane region" description="Helical" evidence="1">
    <location>
        <begin position="183"/>
        <end position="209"/>
    </location>
</feature>
<feature type="transmembrane region" description="Helical" evidence="1">
    <location>
        <begin position="137"/>
        <end position="157"/>
    </location>
</feature>
<dbReference type="Proteomes" id="UP000245125">
    <property type="component" value="Unassembled WGS sequence"/>
</dbReference>
<keyword evidence="1" id="KW-0472">Membrane</keyword>
<keyword evidence="3" id="KW-1185">Reference proteome</keyword>
<feature type="transmembrane region" description="Helical" evidence="1">
    <location>
        <begin position="68"/>
        <end position="85"/>
    </location>
</feature>
<dbReference type="SUPFAM" id="SSF103501">
    <property type="entry name" value="Respiratory nitrate reductase 1 gamma chain"/>
    <property type="match status" value="1"/>
</dbReference>
<name>A0A2U3QJS0_9BACT</name>
<dbReference type="InterPro" id="IPR036197">
    <property type="entry name" value="NarG-like_sf"/>
</dbReference>
<evidence type="ECO:0000313" key="2">
    <source>
        <dbReference type="EMBL" id="SPQ01663.1"/>
    </source>
</evidence>
<evidence type="ECO:0000313" key="3">
    <source>
        <dbReference type="Proteomes" id="UP000245125"/>
    </source>
</evidence>
<gene>
    <name evidence="2" type="ORF">NBG4_640017</name>
</gene>
<keyword evidence="1" id="KW-1133">Transmembrane helix</keyword>
<organism evidence="2 3">
    <name type="scientific">Candidatus Sulfobium mesophilum</name>
    <dbReference type="NCBI Taxonomy" id="2016548"/>
    <lineage>
        <taxon>Bacteria</taxon>
        <taxon>Pseudomonadati</taxon>
        <taxon>Nitrospirota</taxon>
        <taxon>Nitrospiria</taxon>
        <taxon>Nitrospirales</taxon>
        <taxon>Nitrospiraceae</taxon>
        <taxon>Candidatus Sulfobium</taxon>
    </lineage>
</organism>
<evidence type="ECO:0000256" key="1">
    <source>
        <dbReference type="SAM" id="Phobius"/>
    </source>
</evidence>
<sequence length="227" mass="25998">MGMLLVIIAYLVYTAFWVRISLHTLIWLKSARRLISYRPVSGVTPLSAFGGSVLDLLFFRRLFESNKVLWLGSWAFHVSFLFVILRHLKYFLNPVPGCISCVQPLGIVAGYILTFSLLYVVAVRLTARTKYVSYQNYFVLGLLFFIGASGLTMRNFFKPDLIDVKNFVMGIIAFRPSALPGNFFFVLHFSLALLLIPYIPFHIFTAPFITIEARRRQQGLDLVMHDE</sequence>
<protein>
    <recommendedName>
        <fullName evidence="4">NarG-like domain-containing protein</fullName>
    </recommendedName>
</protein>
<reference evidence="3" key="1">
    <citation type="submission" date="2018-03" db="EMBL/GenBank/DDBJ databases">
        <authorList>
            <person name="Zecchin S."/>
        </authorList>
    </citation>
    <scope>NUCLEOTIDE SEQUENCE [LARGE SCALE GENOMIC DNA]</scope>
</reference>
<feature type="transmembrane region" description="Helical" evidence="1">
    <location>
        <begin position="6"/>
        <end position="28"/>
    </location>
</feature>
<feature type="transmembrane region" description="Helical" evidence="1">
    <location>
        <begin position="105"/>
        <end position="125"/>
    </location>
</feature>
<dbReference type="OrthoDB" id="9769404at2"/>